<accession>A0ABN7RG59</accession>
<gene>
    <name evidence="1" type="primary">txxe 599</name>
    <name evidence="1" type="ORF">TXXE_00700</name>
</gene>
<organism evidence="1 2">
    <name type="scientific">Thermobacillus xylanilyticus</name>
    <dbReference type="NCBI Taxonomy" id="76633"/>
    <lineage>
        <taxon>Bacteria</taxon>
        <taxon>Bacillati</taxon>
        <taxon>Bacillota</taxon>
        <taxon>Bacilli</taxon>
        <taxon>Bacillales</taxon>
        <taxon>Paenibacillaceae</taxon>
        <taxon>Thermobacillus</taxon>
    </lineage>
</organism>
<sequence length="50" mass="5683">MTKSIQQVDAEDFSQGRVWTRPFFVPVREITSVSGETLAAVVQEVLRFVQ</sequence>
<dbReference type="EMBL" id="CAJRAY010000002">
    <property type="protein sequence ID" value="CAG5076562.1"/>
    <property type="molecule type" value="Genomic_DNA"/>
</dbReference>
<keyword evidence="2" id="KW-1185">Reference proteome</keyword>
<evidence type="ECO:0000313" key="1">
    <source>
        <dbReference type="EMBL" id="CAG5076562.1"/>
    </source>
</evidence>
<comment type="caution">
    <text evidence="1">The sequence shown here is derived from an EMBL/GenBank/DDBJ whole genome shotgun (WGS) entry which is preliminary data.</text>
</comment>
<reference evidence="1 2" key="1">
    <citation type="submission" date="2021-04" db="EMBL/GenBank/DDBJ databases">
        <authorList>
            <person name="Rakotoarivonina H."/>
        </authorList>
    </citation>
    <scope>NUCLEOTIDE SEQUENCE [LARGE SCALE GENOMIC DNA]</scope>
    <source>
        <strain evidence="1 2">XE</strain>
    </source>
</reference>
<name>A0ABN7RG59_THEXY</name>
<protein>
    <submittedName>
        <fullName evidence="1">Uncharacterized protein</fullName>
    </submittedName>
</protein>
<proteinExistence type="predicted"/>
<dbReference type="Proteomes" id="UP000681526">
    <property type="component" value="Unassembled WGS sequence"/>
</dbReference>
<evidence type="ECO:0000313" key="2">
    <source>
        <dbReference type="Proteomes" id="UP000681526"/>
    </source>
</evidence>